<dbReference type="OrthoDB" id="10023262at2759"/>
<dbReference type="PANTHER" id="PTHR37162:SF1">
    <property type="entry name" value="BED-TYPE DOMAIN-CONTAINING PROTEIN"/>
    <property type="match status" value="1"/>
</dbReference>
<dbReference type="EMBL" id="JACMRX010000001">
    <property type="protein sequence ID" value="KAF7998479.1"/>
    <property type="molecule type" value="Genomic_DNA"/>
</dbReference>
<dbReference type="Proteomes" id="UP000639338">
    <property type="component" value="Unassembled WGS sequence"/>
</dbReference>
<keyword evidence="2" id="KW-1185">Reference proteome</keyword>
<comment type="caution">
    <text evidence="1">The sequence shown here is derived from an EMBL/GenBank/DDBJ whole genome shotgun (WGS) entry which is preliminary data.</text>
</comment>
<gene>
    <name evidence="1" type="ORF">HCN44_010849</name>
</gene>
<protein>
    <submittedName>
        <fullName evidence="1">Uncharacterized protein</fullName>
    </submittedName>
</protein>
<sequence>MNIDKKPVDTPISDQAKVADIKLSIFAAKHMSILAVGHLSELIASETKGTGSYLENLRLHRTKCAAIIKYVVSPSLLSSLVTAIGDNKYSLIVDESTDVSCTKWMCLCVRYFNTKKGEIMTDFLGLFLVGEATAECLYDSTIEFLTKINLKIQNMLAIGTDGANNLCGQYKSLYALLKKQNPKLILMKCTCHSLALCCSKSSKMIPEDSEFLVRELYNYFSHSPLRTLKYRETFDLLNIGVDANSFRKLIQIANTRWLSYGSAVKRVLEQWTELKCHFKIIAQNEGDMARMILSRMEDDQVRLYLLFLNPILHDMNRLNIKLQQETSGRKKFSDVYCVLKDFLKADVSLSSYENQWNKLPFVNWKDHFSTEIPRNIVLFWPKVYSFQDASGQTVPVLQLLSDEHDEVLIPHWLKECFTNSKMPPPKVAVSD</sequence>
<dbReference type="SUPFAM" id="SSF53098">
    <property type="entry name" value="Ribonuclease H-like"/>
    <property type="match status" value="1"/>
</dbReference>
<reference evidence="1 2" key="1">
    <citation type="submission" date="2020-08" db="EMBL/GenBank/DDBJ databases">
        <title>Aphidius gifuensis genome sequencing and assembly.</title>
        <authorList>
            <person name="Du Z."/>
        </authorList>
    </citation>
    <scope>NUCLEOTIDE SEQUENCE [LARGE SCALE GENOMIC DNA]</scope>
    <source>
        <strain evidence="1">YNYX2018</strain>
        <tissue evidence="1">Adults</tissue>
    </source>
</reference>
<evidence type="ECO:0000313" key="2">
    <source>
        <dbReference type="Proteomes" id="UP000639338"/>
    </source>
</evidence>
<evidence type="ECO:0000313" key="1">
    <source>
        <dbReference type="EMBL" id="KAF7998479.1"/>
    </source>
</evidence>
<proteinExistence type="predicted"/>
<name>A0A835CWL8_APHGI</name>
<dbReference type="PANTHER" id="PTHR37162">
    <property type="entry name" value="HAT FAMILY DIMERISATION DOMAINCONTAINING PROTEIN-RELATED"/>
    <property type="match status" value="1"/>
</dbReference>
<dbReference type="AlphaFoldDB" id="A0A835CWL8"/>
<dbReference type="InterPro" id="IPR012337">
    <property type="entry name" value="RNaseH-like_sf"/>
</dbReference>
<organism evidence="1 2">
    <name type="scientific">Aphidius gifuensis</name>
    <name type="common">Parasitoid wasp</name>
    <dbReference type="NCBI Taxonomy" id="684658"/>
    <lineage>
        <taxon>Eukaryota</taxon>
        <taxon>Metazoa</taxon>
        <taxon>Ecdysozoa</taxon>
        <taxon>Arthropoda</taxon>
        <taxon>Hexapoda</taxon>
        <taxon>Insecta</taxon>
        <taxon>Pterygota</taxon>
        <taxon>Neoptera</taxon>
        <taxon>Endopterygota</taxon>
        <taxon>Hymenoptera</taxon>
        <taxon>Apocrita</taxon>
        <taxon>Ichneumonoidea</taxon>
        <taxon>Braconidae</taxon>
        <taxon>Aphidiinae</taxon>
        <taxon>Aphidius</taxon>
    </lineage>
</organism>
<accession>A0A835CWL8</accession>